<accession>Q82SA4</accession>
<dbReference type="AlphaFoldDB" id="Q82SA4"/>
<dbReference type="eggNOG" id="COG1463">
    <property type="taxonomic scope" value="Bacteria"/>
</dbReference>
<dbReference type="KEGG" id="neu:NE2443"/>
<dbReference type="OrthoDB" id="195616at2"/>
<organism evidence="1 2">
    <name type="scientific">Nitrosomonas europaea (strain ATCC 19718 / CIP 103999 / KCTC 2705 / NBRC 14298)</name>
    <dbReference type="NCBI Taxonomy" id="228410"/>
    <lineage>
        <taxon>Bacteria</taxon>
        <taxon>Pseudomonadati</taxon>
        <taxon>Pseudomonadota</taxon>
        <taxon>Betaproteobacteria</taxon>
        <taxon>Nitrosomonadales</taxon>
        <taxon>Nitrosomonadaceae</taxon>
        <taxon>Nitrosomonas</taxon>
    </lineage>
</organism>
<proteinExistence type="predicted"/>
<dbReference type="EMBL" id="AL954747">
    <property type="protein sequence ID" value="CAD86355.1"/>
    <property type="molecule type" value="Genomic_DNA"/>
</dbReference>
<dbReference type="STRING" id="228410.NE2443"/>
<gene>
    <name evidence="1" type="ordered locus">NE2443</name>
</gene>
<protein>
    <recommendedName>
        <fullName evidence="3">DUF3465 domain-containing protein</fullName>
    </recommendedName>
</protein>
<keyword evidence="2" id="KW-1185">Reference proteome</keyword>
<name>Q82SA4_NITEU</name>
<dbReference type="Pfam" id="PF11948">
    <property type="entry name" value="DUF3465"/>
    <property type="match status" value="1"/>
</dbReference>
<dbReference type="HOGENOM" id="CLU_106707_2_0_4"/>
<dbReference type="RefSeq" id="WP_011112910.1">
    <property type="nucleotide sequence ID" value="NC_004757.1"/>
</dbReference>
<dbReference type="GeneID" id="87105573"/>
<evidence type="ECO:0008006" key="3">
    <source>
        <dbReference type="Google" id="ProtNLM"/>
    </source>
</evidence>
<sequence length="150" mass="16606">MKKLIFLAVAIFAGYSYLGNPYTSIPDRLQHPTFSESQSGTDATIADAFSNRKSNLQISGEGVVTKLLPDDNDGSRHQKFIISLRSGQTLLIAHNIDIAPRIGSLRKGDSIQFSGQYEWNEKGGIVHWTHQDPNGSHVAGWLKHNGQIYQ</sequence>
<dbReference type="InterPro" id="IPR021856">
    <property type="entry name" value="DUF3465"/>
</dbReference>
<dbReference type="Proteomes" id="UP000001416">
    <property type="component" value="Chromosome"/>
</dbReference>
<reference evidence="1 2" key="1">
    <citation type="journal article" date="2003" name="J. Bacteriol.">
        <title>Complete genome sequence of the ammonia-oxidizing bacterium and obligate chemolithoautotroph Nitrosomonas europaea.</title>
        <authorList>
            <person name="Chain P."/>
            <person name="Lamerdin J."/>
            <person name="Larimer F."/>
            <person name="Regala W."/>
            <person name="Land M."/>
            <person name="Hauser L."/>
            <person name="Hooper A."/>
            <person name="Klotz M."/>
            <person name="Norton J."/>
            <person name="Sayavedra-Soto L."/>
            <person name="Arciero D."/>
            <person name="Hommes N."/>
            <person name="Whittaker M."/>
            <person name="Arp D."/>
        </authorList>
    </citation>
    <scope>NUCLEOTIDE SEQUENCE [LARGE SCALE GENOMIC DNA]</scope>
    <source>
        <strain evidence="2">ATCC 19718 / CIP 103999 / KCTC 2705 / NBRC 14298</strain>
    </source>
</reference>
<evidence type="ECO:0000313" key="2">
    <source>
        <dbReference type="Proteomes" id="UP000001416"/>
    </source>
</evidence>
<evidence type="ECO:0000313" key="1">
    <source>
        <dbReference type="EMBL" id="CAD86355.1"/>
    </source>
</evidence>